<protein>
    <submittedName>
        <fullName evidence="6">NAD(P)-dependent oxidoreductase</fullName>
    </submittedName>
</protein>
<dbReference type="GO" id="GO:0050661">
    <property type="term" value="F:NADP binding"/>
    <property type="evidence" value="ECO:0007669"/>
    <property type="project" value="InterPro"/>
</dbReference>
<dbReference type="PANTHER" id="PTHR43580">
    <property type="entry name" value="OXIDOREDUCTASE GLYR1-RELATED"/>
    <property type="match status" value="1"/>
</dbReference>
<evidence type="ECO:0000256" key="3">
    <source>
        <dbReference type="SAM" id="MobiDB-lite"/>
    </source>
</evidence>
<dbReference type="InterPro" id="IPR006115">
    <property type="entry name" value="6PGDH_NADP-bd"/>
</dbReference>
<organism evidence="6 7">
    <name type="scientific">Paenibacillus lautus</name>
    <name type="common">Bacillus lautus</name>
    <dbReference type="NCBI Taxonomy" id="1401"/>
    <lineage>
        <taxon>Bacteria</taxon>
        <taxon>Bacillati</taxon>
        <taxon>Bacillota</taxon>
        <taxon>Bacilli</taxon>
        <taxon>Bacillales</taxon>
        <taxon>Paenibacillaceae</taxon>
        <taxon>Paenibacillus</taxon>
    </lineage>
</organism>
<dbReference type="InterPro" id="IPR013328">
    <property type="entry name" value="6PGD_dom2"/>
</dbReference>
<accession>A0A385TKD5</accession>
<dbReference type="SUPFAM" id="SSF51735">
    <property type="entry name" value="NAD(P)-binding Rossmann-fold domains"/>
    <property type="match status" value="1"/>
</dbReference>
<dbReference type="Gene3D" id="3.40.50.720">
    <property type="entry name" value="NAD(P)-binding Rossmann-like Domain"/>
    <property type="match status" value="1"/>
</dbReference>
<keyword evidence="2" id="KW-0560">Oxidoreductase</keyword>
<dbReference type="EMBL" id="CP032412">
    <property type="protein sequence ID" value="AYB44950.1"/>
    <property type="molecule type" value="Genomic_DNA"/>
</dbReference>
<dbReference type="Gene3D" id="1.10.1040.10">
    <property type="entry name" value="N-(1-d-carboxylethyl)-l-norvaline Dehydrogenase, domain 2"/>
    <property type="match status" value="1"/>
</dbReference>
<comment type="similarity">
    <text evidence="1">Belongs to the HIBADH-related family.</text>
</comment>
<dbReference type="RefSeq" id="WP_119848822.1">
    <property type="nucleotide sequence ID" value="NZ_CP032412.1"/>
</dbReference>
<evidence type="ECO:0000313" key="7">
    <source>
        <dbReference type="Proteomes" id="UP000266552"/>
    </source>
</evidence>
<evidence type="ECO:0000256" key="2">
    <source>
        <dbReference type="ARBA" id="ARBA00023002"/>
    </source>
</evidence>
<name>A0A385TKD5_PAELA</name>
<evidence type="ECO:0000259" key="4">
    <source>
        <dbReference type="Pfam" id="PF03446"/>
    </source>
</evidence>
<dbReference type="Pfam" id="PF21761">
    <property type="entry name" value="RedAm-like_C"/>
    <property type="match status" value="1"/>
</dbReference>
<gene>
    <name evidence="6" type="ORF">D5F53_17440</name>
</gene>
<dbReference type="InterPro" id="IPR048666">
    <property type="entry name" value="RedAm-like_C"/>
</dbReference>
<reference evidence="6 7" key="1">
    <citation type="submission" date="2018-09" db="EMBL/GenBank/DDBJ databases">
        <title>Genome Sequence of Paenibacillus lautus Strain E7593-69, Azo Dye-Degrading Bacteria, Isolated from Commercial Tattoo Inks.</title>
        <authorList>
            <person name="Nho S.W."/>
            <person name="Kim S.-J."/>
            <person name="Kweon O."/>
            <person name="Cerniglia C.E."/>
        </authorList>
    </citation>
    <scope>NUCLEOTIDE SEQUENCE [LARGE SCALE GENOMIC DNA]</scope>
    <source>
        <strain evidence="6 7">E7593-69</strain>
    </source>
</reference>
<evidence type="ECO:0000256" key="1">
    <source>
        <dbReference type="ARBA" id="ARBA00009080"/>
    </source>
</evidence>
<evidence type="ECO:0000259" key="5">
    <source>
        <dbReference type="Pfam" id="PF21761"/>
    </source>
</evidence>
<feature type="domain" description="6-phosphogluconate dehydrogenase NADP-binding" evidence="4">
    <location>
        <begin position="28"/>
        <end position="178"/>
    </location>
</feature>
<feature type="domain" description="NADPH-dependent reductive aminase-like C-terminal" evidence="5">
    <location>
        <begin position="184"/>
        <end position="306"/>
    </location>
</feature>
<dbReference type="Pfam" id="PF03446">
    <property type="entry name" value="NAD_binding_2"/>
    <property type="match status" value="1"/>
</dbReference>
<dbReference type="Proteomes" id="UP000266552">
    <property type="component" value="Chromosome"/>
</dbReference>
<sequence length="312" mass="33173">MNPSNQHQDQMLETETRKTPANASQTAVTVLGLGPMGQALAGALIRSGHSTTVWNRTSAKADALVKQGAVLAPSVRDAVLASELIIICVLNYDAVNDILSTATDALKGKTLINLTADVPERAREMAEWANHNGIDYIDGAIMTPIPTIGEPSAVILYSGPEDVYRSHHRILASLGGTASFLGEDPGRAAAYDVALLDVFWTAMSGYVHALSIARAENIAAKDIAPYAHNIIRIMPDIMTYMAHDADRGVYPGDSSNLISNATSMEHIIHAAEHHGIDSSVLIAAKAIAQKAILAGHGEDGFSRLIEYNLTSS</sequence>
<dbReference type="AlphaFoldDB" id="A0A385TKD5"/>
<dbReference type="GO" id="GO:0016491">
    <property type="term" value="F:oxidoreductase activity"/>
    <property type="evidence" value="ECO:0007669"/>
    <property type="project" value="UniProtKB-KW"/>
</dbReference>
<feature type="region of interest" description="Disordered" evidence="3">
    <location>
        <begin position="1"/>
        <end position="22"/>
    </location>
</feature>
<dbReference type="PIRSF" id="PIRSF000103">
    <property type="entry name" value="HIBADH"/>
    <property type="match status" value="1"/>
</dbReference>
<keyword evidence="7" id="KW-1185">Reference proteome</keyword>
<dbReference type="InterPro" id="IPR036291">
    <property type="entry name" value="NAD(P)-bd_dom_sf"/>
</dbReference>
<proteinExistence type="inferred from homology"/>
<dbReference type="InterPro" id="IPR015815">
    <property type="entry name" value="HIBADH-related"/>
</dbReference>
<dbReference type="PANTHER" id="PTHR43580:SF2">
    <property type="entry name" value="CYTOKINE-LIKE NUCLEAR FACTOR N-PAC"/>
    <property type="match status" value="1"/>
</dbReference>
<dbReference type="InterPro" id="IPR051265">
    <property type="entry name" value="HIBADH-related_NP60_sf"/>
</dbReference>
<dbReference type="KEGG" id="plw:D5F53_17440"/>
<evidence type="ECO:0000313" key="6">
    <source>
        <dbReference type="EMBL" id="AYB44950.1"/>
    </source>
</evidence>